<dbReference type="GeneID" id="16992313"/>
<keyword evidence="5 6" id="KW-0067">ATP-binding</keyword>
<feature type="region of interest" description="Disordered" evidence="7">
    <location>
        <begin position="648"/>
        <end position="674"/>
    </location>
</feature>
<dbReference type="SMART" id="SM00220">
    <property type="entry name" value="S_TKc"/>
    <property type="match status" value="1"/>
</dbReference>
<organism evidence="9 10">
    <name type="scientific">Cyanidioschyzon merolae (strain NIES-3377 / 10D)</name>
    <name type="common">Unicellular red alga</name>
    <dbReference type="NCBI Taxonomy" id="280699"/>
    <lineage>
        <taxon>Eukaryota</taxon>
        <taxon>Rhodophyta</taxon>
        <taxon>Bangiophyceae</taxon>
        <taxon>Cyanidiales</taxon>
        <taxon>Cyanidiaceae</taxon>
        <taxon>Cyanidioschyzon</taxon>
    </lineage>
</organism>
<dbReference type="OrthoDB" id="20524at2759"/>
<evidence type="ECO:0000256" key="5">
    <source>
        <dbReference type="ARBA" id="ARBA00022840"/>
    </source>
</evidence>
<feature type="region of interest" description="Disordered" evidence="7">
    <location>
        <begin position="36"/>
        <end position="105"/>
    </location>
</feature>
<dbReference type="PANTHER" id="PTHR22974:SF21">
    <property type="entry name" value="DUAL SPECIFICITY PROTEIN KINASE TTK"/>
    <property type="match status" value="1"/>
</dbReference>
<dbReference type="EMBL" id="AP006484">
    <property type="protein sequence ID" value="BAM78916.1"/>
    <property type="molecule type" value="Genomic_DNA"/>
</dbReference>
<feature type="region of interest" description="Disordered" evidence="7">
    <location>
        <begin position="128"/>
        <end position="155"/>
    </location>
</feature>
<dbReference type="GO" id="GO:0004674">
    <property type="term" value="F:protein serine/threonine kinase activity"/>
    <property type="evidence" value="ECO:0007669"/>
    <property type="project" value="UniProtKB-KW"/>
</dbReference>
<dbReference type="InterPro" id="IPR027084">
    <property type="entry name" value="Mps1_cat"/>
</dbReference>
<feature type="compositionally biased region" description="Polar residues" evidence="7">
    <location>
        <begin position="85"/>
        <end position="101"/>
    </location>
</feature>
<dbReference type="GO" id="GO:0033316">
    <property type="term" value="P:meiotic spindle assembly checkpoint signaling"/>
    <property type="evidence" value="ECO:0007669"/>
    <property type="project" value="TreeGrafter"/>
</dbReference>
<evidence type="ECO:0000256" key="3">
    <source>
        <dbReference type="ARBA" id="ARBA00022741"/>
    </source>
</evidence>
<protein>
    <submittedName>
        <fullName evidence="9">Spindle checkpoint protein kinase MPS1</fullName>
    </submittedName>
</protein>
<dbReference type="InterPro" id="IPR017441">
    <property type="entry name" value="Protein_kinase_ATP_BS"/>
</dbReference>
<name>M1UNF3_CYAM1</name>
<dbReference type="GO" id="GO:0005634">
    <property type="term" value="C:nucleus"/>
    <property type="evidence" value="ECO:0007669"/>
    <property type="project" value="TreeGrafter"/>
</dbReference>
<feature type="compositionally biased region" description="Basic and acidic residues" evidence="7">
    <location>
        <begin position="473"/>
        <end position="482"/>
    </location>
</feature>
<dbReference type="PROSITE" id="PS00107">
    <property type="entry name" value="PROTEIN_KINASE_ATP"/>
    <property type="match status" value="1"/>
</dbReference>
<evidence type="ECO:0000256" key="7">
    <source>
        <dbReference type="SAM" id="MobiDB-lite"/>
    </source>
</evidence>
<feature type="region of interest" description="Disordered" evidence="7">
    <location>
        <begin position="432"/>
        <end position="596"/>
    </location>
</feature>
<evidence type="ECO:0000256" key="1">
    <source>
        <dbReference type="ARBA" id="ARBA00022527"/>
    </source>
</evidence>
<dbReference type="PANTHER" id="PTHR22974">
    <property type="entry name" value="MIXED LINEAGE PROTEIN KINASE"/>
    <property type="match status" value="1"/>
</dbReference>
<keyword evidence="3 6" id="KW-0547">Nucleotide-binding</keyword>
<dbReference type="Gene3D" id="3.30.200.20">
    <property type="entry name" value="Phosphorylase Kinase, domain 1"/>
    <property type="match status" value="1"/>
</dbReference>
<proteinExistence type="predicted"/>
<dbReference type="PROSITE" id="PS00108">
    <property type="entry name" value="PROTEIN_KINASE_ST"/>
    <property type="match status" value="1"/>
</dbReference>
<dbReference type="GO" id="GO:0034501">
    <property type="term" value="P:protein localization to kinetochore"/>
    <property type="evidence" value="ECO:0007669"/>
    <property type="project" value="TreeGrafter"/>
</dbReference>
<dbReference type="Gramene" id="CMB108CT">
    <property type="protein sequence ID" value="CMB108CT"/>
    <property type="gene ID" value="CMB108C"/>
</dbReference>
<dbReference type="GO" id="GO:0005524">
    <property type="term" value="F:ATP binding"/>
    <property type="evidence" value="ECO:0007669"/>
    <property type="project" value="UniProtKB-UniRule"/>
</dbReference>
<keyword evidence="4 9" id="KW-0418">Kinase</keyword>
<reference evidence="9 10" key="1">
    <citation type="journal article" date="2004" name="Nature">
        <title>Genome sequence of the ultrasmall unicellular red alga Cyanidioschyzon merolae 10D.</title>
        <authorList>
            <person name="Matsuzaki M."/>
            <person name="Misumi O."/>
            <person name="Shin-i T."/>
            <person name="Maruyama S."/>
            <person name="Takahara M."/>
            <person name="Miyagishima S."/>
            <person name="Mori T."/>
            <person name="Nishida K."/>
            <person name="Yagisawa F."/>
            <person name="Nishida K."/>
            <person name="Yoshida Y."/>
            <person name="Nishimura Y."/>
            <person name="Nakao S."/>
            <person name="Kobayashi T."/>
            <person name="Momoyama Y."/>
            <person name="Higashiyama T."/>
            <person name="Minoda A."/>
            <person name="Sano M."/>
            <person name="Nomoto H."/>
            <person name="Oishi K."/>
            <person name="Hayashi H."/>
            <person name="Ohta F."/>
            <person name="Nishizaka S."/>
            <person name="Haga S."/>
            <person name="Miura S."/>
            <person name="Morishita T."/>
            <person name="Kabeya Y."/>
            <person name="Terasawa K."/>
            <person name="Suzuki Y."/>
            <person name="Ishii Y."/>
            <person name="Asakawa S."/>
            <person name="Takano H."/>
            <person name="Ohta N."/>
            <person name="Kuroiwa H."/>
            <person name="Tanaka K."/>
            <person name="Shimizu N."/>
            <person name="Sugano S."/>
            <person name="Sato N."/>
            <person name="Nozaki H."/>
            <person name="Ogasawara N."/>
            <person name="Kohara Y."/>
            <person name="Kuroiwa T."/>
        </authorList>
    </citation>
    <scope>NUCLEOTIDE SEQUENCE [LARGE SCALE GENOMIC DNA]</scope>
    <source>
        <strain evidence="9 10">10D</strain>
    </source>
</reference>
<dbReference type="Gene3D" id="1.10.510.10">
    <property type="entry name" value="Transferase(Phosphotransferase) domain 1"/>
    <property type="match status" value="1"/>
</dbReference>
<dbReference type="GO" id="GO:0000776">
    <property type="term" value="C:kinetochore"/>
    <property type="evidence" value="ECO:0007669"/>
    <property type="project" value="TreeGrafter"/>
</dbReference>
<dbReference type="HOGENOM" id="CLU_298673_0_0_1"/>
<dbReference type="InterPro" id="IPR011009">
    <property type="entry name" value="Kinase-like_dom_sf"/>
</dbReference>
<sequence>MSGGRDATPEASDSEKWVLGSKQALNRRAGQLDAVATDAYAQAPDQASSATSETSASSHLKRPTRETLEKLRLRVQQLRGRRQSAEQTHSSASRSPCSPTRSAEGLMTPPLLRLHVVAAVGTGGDAADHLIPAPVDPGATSPQAQRTETPAAVAPHPRTLSALPSASWTATFREVFGSSPLTLVPPAYREYAFEALETALARADTTHLRTLAARPSCPSTWLSFLQSLERALLPSGMPPRTPTTDARARAVLRLLQRLYERATRAVPARGHRRNSDYVELWLGAVRFQMALTEQEDAEELRDTFRYLKAERIGEHDPRICELWARFERRLGNERKARKLEEEAAARREAAEQFMRGTCFWLCASSDPENAVPEVVRSAHHSSGHSADAPDAASLLTITADVLQPAARVGKAPSGAGLATALDPAALTGFSTATGTGAGIPPPDEDAPATAMSWHRSVETAPEQRATLSPPHQASRDEHRARTALDAAGGAEAALSSPRIDRDPAASTTPPPWTRLRQSPQAIELAVDAVPARQSSTTDRWPMQRAQGDPEASQAPHIISRNVPAGVPDGTQAAPDERPAAAASNPIDSKSRRCAGNDASAGHVSIRTGACVAPAAREAHAPTAQQPRGMQRSVDGPVAVQGSAVAEAAAAPRRPLRRLDAGKENVAPSDGGDGTSLLSLPPSLADTVVHVGGYPYIKLEIVGRGGSSKVFKVMCARTRKIFALKRIRIRKADRETLRSYCNEIALLQRLRGRDNIIQLIASEVREHAGLIYLVMECGEIDLARLLLRNAGRPMHANFLRLYWQQMLEAVHTIHEERIVHSDLKPANFLFVEGVLKLIDFGIAKAIQNDTTNIVRESQVGTLNYMSPEAILDTNEAASAGASGETAAAPSRRRYKLGRPSDIWSLGCILYQMVYGRTPFSHLNVIQKLRCITDPTYDIAYPPVAGIQGIGSEASAAALMDTLRRCLQRDPVRRASIPELLAHPFLNPDVPFVDAASAPSNQPGIREQ</sequence>
<dbReference type="KEGG" id="cme:CYME_CMB108C"/>
<feature type="compositionally biased region" description="Basic and acidic residues" evidence="7">
    <location>
        <begin position="63"/>
        <end position="72"/>
    </location>
</feature>
<evidence type="ECO:0000256" key="4">
    <source>
        <dbReference type="ARBA" id="ARBA00022777"/>
    </source>
</evidence>
<dbReference type="PROSITE" id="PS50011">
    <property type="entry name" value="PROTEIN_KINASE_DOM"/>
    <property type="match status" value="1"/>
</dbReference>
<feature type="binding site" evidence="6">
    <location>
        <position position="730"/>
    </location>
    <ligand>
        <name>ATP</name>
        <dbReference type="ChEBI" id="CHEBI:30616"/>
    </ligand>
</feature>
<dbReference type="CDD" id="cd14131">
    <property type="entry name" value="PKc_Mps1"/>
    <property type="match status" value="1"/>
</dbReference>
<dbReference type="InterPro" id="IPR000719">
    <property type="entry name" value="Prot_kinase_dom"/>
</dbReference>
<evidence type="ECO:0000256" key="2">
    <source>
        <dbReference type="ARBA" id="ARBA00022679"/>
    </source>
</evidence>
<dbReference type="OMA" id="ARECEIH"/>
<keyword evidence="2" id="KW-0808">Transferase</keyword>
<dbReference type="STRING" id="280699.M1UNF3"/>
<dbReference type="GO" id="GO:0007094">
    <property type="term" value="P:mitotic spindle assembly checkpoint signaling"/>
    <property type="evidence" value="ECO:0007669"/>
    <property type="project" value="TreeGrafter"/>
</dbReference>
<dbReference type="SUPFAM" id="SSF56112">
    <property type="entry name" value="Protein kinase-like (PK-like)"/>
    <property type="match status" value="1"/>
</dbReference>
<dbReference type="eggNOG" id="KOG0596">
    <property type="taxonomic scope" value="Eukaryota"/>
</dbReference>
<dbReference type="Proteomes" id="UP000007014">
    <property type="component" value="Chromosome 2"/>
</dbReference>
<dbReference type="GO" id="GO:0098813">
    <property type="term" value="P:nuclear chromosome segregation"/>
    <property type="evidence" value="ECO:0007669"/>
    <property type="project" value="UniProtKB-ARBA"/>
</dbReference>
<evidence type="ECO:0000313" key="10">
    <source>
        <dbReference type="Proteomes" id="UP000007014"/>
    </source>
</evidence>
<evidence type="ECO:0000256" key="6">
    <source>
        <dbReference type="PROSITE-ProRule" id="PRU10141"/>
    </source>
</evidence>
<dbReference type="Gene3D" id="1.25.40.430">
    <property type="match status" value="1"/>
</dbReference>
<dbReference type="SUPFAM" id="SSF48452">
    <property type="entry name" value="TPR-like"/>
    <property type="match status" value="1"/>
</dbReference>
<dbReference type="FunFam" id="1.10.510.10:FF:000224">
    <property type="entry name" value="serine/threonine-protein kinase mph1 isoform X1"/>
    <property type="match status" value="1"/>
</dbReference>
<evidence type="ECO:0000313" key="9">
    <source>
        <dbReference type="EMBL" id="BAM78916.1"/>
    </source>
</evidence>
<feature type="compositionally biased region" description="Low complexity" evidence="7">
    <location>
        <begin position="47"/>
        <end position="58"/>
    </location>
</feature>
<accession>M1UNF3</accession>
<gene>
    <name evidence="9" type="ORF">CYME_CMB108C</name>
</gene>
<reference evidence="9 10" key="2">
    <citation type="journal article" date="2007" name="BMC Biol.">
        <title>A 100%-complete sequence reveals unusually simple genomic features in the hot-spring red alga Cyanidioschyzon merolae.</title>
        <authorList>
            <person name="Nozaki H."/>
            <person name="Takano H."/>
            <person name="Misumi O."/>
            <person name="Terasawa K."/>
            <person name="Matsuzaki M."/>
            <person name="Maruyama S."/>
            <person name="Nishida K."/>
            <person name="Yagisawa F."/>
            <person name="Yoshida Y."/>
            <person name="Fujiwara T."/>
            <person name="Takio S."/>
            <person name="Tamura K."/>
            <person name="Chung S.J."/>
            <person name="Nakamura S."/>
            <person name="Kuroiwa H."/>
            <person name="Tanaka K."/>
            <person name="Sato N."/>
            <person name="Kuroiwa T."/>
        </authorList>
    </citation>
    <scope>NUCLEOTIDE SEQUENCE [LARGE SCALE GENOMIC DNA]</scope>
    <source>
        <strain evidence="9 10">10D</strain>
    </source>
</reference>
<dbReference type="AlphaFoldDB" id="M1UNF3"/>
<dbReference type="Pfam" id="PF00069">
    <property type="entry name" value="Pkinase"/>
    <property type="match status" value="1"/>
</dbReference>
<evidence type="ECO:0000259" key="8">
    <source>
        <dbReference type="PROSITE" id="PS50011"/>
    </source>
</evidence>
<keyword evidence="10" id="KW-1185">Reference proteome</keyword>
<dbReference type="InterPro" id="IPR008271">
    <property type="entry name" value="Ser/Thr_kinase_AS"/>
</dbReference>
<feature type="compositionally biased region" description="Low complexity" evidence="7">
    <location>
        <begin position="483"/>
        <end position="494"/>
    </location>
</feature>
<dbReference type="GO" id="GO:0004712">
    <property type="term" value="F:protein serine/threonine/tyrosine kinase activity"/>
    <property type="evidence" value="ECO:0007669"/>
    <property type="project" value="TreeGrafter"/>
</dbReference>
<dbReference type="InterPro" id="IPR011990">
    <property type="entry name" value="TPR-like_helical_dom_sf"/>
</dbReference>
<dbReference type="FunFam" id="3.30.200.20:FF:000131">
    <property type="entry name" value="Dual specificity protein kinase TTK"/>
    <property type="match status" value="1"/>
</dbReference>
<feature type="domain" description="Protein kinase" evidence="8">
    <location>
        <begin position="695"/>
        <end position="984"/>
    </location>
</feature>
<dbReference type="RefSeq" id="XP_005535202.1">
    <property type="nucleotide sequence ID" value="XM_005535145.1"/>
</dbReference>
<keyword evidence="1" id="KW-0723">Serine/threonine-protein kinase</keyword>